<evidence type="ECO:0000256" key="2">
    <source>
        <dbReference type="ARBA" id="ARBA00004665"/>
    </source>
</evidence>
<dbReference type="GO" id="GO:0005886">
    <property type="term" value="C:plasma membrane"/>
    <property type="evidence" value="ECO:0007669"/>
    <property type="project" value="TreeGrafter"/>
</dbReference>
<dbReference type="GO" id="GO:1902201">
    <property type="term" value="P:negative regulation of bacterial-type flagellum-dependent cell motility"/>
    <property type="evidence" value="ECO:0007669"/>
    <property type="project" value="TreeGrafter"/>
</dbReference>
<keyword evidence="7" id="KW-0548">Nucleotidyltransferase</keyword>
<keyword evidence="4" id="KW-0342">GTP-binding</keyword>
<keyword evidence="7" id="KW-0808">Transferase</keyword>
<name>A0A484X439_ECOLX</name>
<evidence type="ECO:0000259" key="6">
    <source>
        <dbReference type="PROSITE" id="PS50887"/>
    </source>
</evidence>
<dbReference type="FunFam" id="3.30.70.270:FF:000018">
    <property type="entry name" value="Diguanylate cyclase domain protein"/>
    <property type="match status" value="1"/>
</dbReference>
<evidence type="ECO:0000256" key="3">
    <source>
        <dbReference type="ARBA" id="ARBA00012528"/>
    </source>
</evidence>
<evidence type="ECO:0000256" key="5">
    <source>
        <dbReference type="ARBA" id="ARBA00034247"/>
    </source>
</evidence>
<accession>A0A484X439</accession>
<dbReference type="InterPro" id="IPR000160">
    <property type="entry name" value="GGDEF_dom"/>
</dbReference>
<gene>
    <name evidence="7" type="primary">dosC_2</name>
    <name evidence="7" type="ORF">NCTC9001_02726</name>
</gene>
<evidence type="ECO:0000313" key="8">
    <source>
        <dbReference type="Proteomes" id="UP000372890"/>
    </source>
</evidence>
<dbReference type="PANTHER" id="PTHR45138:SF22">
    <property type="entry name" value="DIGUANYLATE CYCLASE DGCJ-RELATED"/>
    <property type="match status" value="1"/>
</dbReference>
<dbReference type="EMBL" id="CAADIS010000004">
    <property type="protein sequence ID" value="VFS18374.1"/>
    <property type="molecule type" value="Genomic_DNA"/>
</dbReference>
<dbReference type="AlphaFoldDB" id="A0A484X439"/>
<dbReference type="SUPFAM" id="SSF55073">
    <property type="entry name" value="Nucleotide cyclase"/>
    <property type="match status" value="1"/>
</dbReference>
<dbReference type="Gene3D" id="3.30.70.270">
    <property type="match status" value="1"/>
</dbReference>
<comment type="cofactor">
    <cofactor evidence="1">
        <name>Mg(2+)</name>
        <dbReference type="ChEBI" id="CHEBI:18420"/>
    </cofactor>
</comment>
<protein>
    <recommendedName>
        <fullName evidence="3">diguanylate cyclase</fullName>
        <ecNumber evidence="3">2.7.7.65</ecNumber>
    </recommendedName>
</protein>
<keyword evidence="4" id="KW-0547">Nucleotide-binding</keyword>
<dbReference type="PROSITE" id="PS50887">
    <property type="entry name" value="GGDEF"/>
    <property type="match status" value="1"/>
</dbReference>
<dbReference type="NCBIfam" id="TIGR00254">
    <property type="entry name" value="GGDEF"/>
    <property type="match status" value="1"/>
</dbReference>
<dbReference type="Proteomes" id="UP000372890">
    <property type="component" value="Unassembled WGS sequence"/>
</dbReference>
<dbReference type="InterPro" id="IPR029787">
    <property type="entry name" value="Nucleotide_cyclase"/>
</dbReference>
<evidence type="ECO:0000256" key="4">
    <source>
        <dbReference type="ARBA" id="ARBA00023134"/>
    </source>
</evidence>
<dbReference type="GO" id="GO:0043709">
    <property type="term" value="P:cell adhesion involved in single-species biofilm formation"/>
    <property type="evidence" value="ECO:0007669"/>
    <property type="project" value="TreeGrafter"/>
</dbReference>
<comment type="catalytic activity">
    <reaction evidence="5">
        <text>2 GTP = 3',3'-c-di-GMP + 2 diphosphate</text>
        <dbReference type="Rhea" id="RHEA:24898"/>
        <dbReference type="ChEBI" id="CHEBI:33019"/>
        <dbReference type="ChEBI" id="CHEBI:37565"/>
        <dbReference type="ChEBI" id="CHEBI:58805"/>
        <dbReference type="EC" id="2.7.7.65"/>
    </reaction>
</comment>
<dbReference type="Pfam" id="PF00990">
    <property type="entry name" value="GGDEF"/>
    <property type="match status" value="1"/>
</dbReference>
<feature type="domain" description="GGDEF" evidence="6">
    <location>
        <begin position="54"/>
        <end position="176"/>
    </location>
</feature>
<reference evidence="7 8" key="1">
    <citation type="submission" date="2019-03" db="EMBL/GenBank/DDBJ databases">
        <authorList>
            <consortium name="Pathogen Informatics"/>
        </authorList>
    </citation>
    <scope>NUCLEOTIDE SEQUENCE [LARGE SCALE GENOMIC DNA]</scope>
    <source>
        <strain evidence="7 8">NCTC9001</strain>
    </source>
</reference>
<organism evidence="7 8">
    <name type="scientific">Escherichia coli</name>
    <dbReference type="NCBI Taxonomy" id="562"/>
    <lineage>
        <taxon>Bacteria</taxon>
        <taxon>Pseudomonadati</taxon>
        <taxon>Pseudomonadota</taxon>
        <taxon>Gammaproteobacteria</taxon>
        <taxon>Enterobacterales</taxon>
        <taxon>Enterobacteriaceae</taxon>
        <taxon>Escherichia</taxon>
    </lineage>
</organism>
<dbReference type="InterPro" id="IPR043128">
    <property type="entry name" value="Rev_trsase/Diguanyl_cyclase"/>
</dbReference>
<dbReference type="CDD" id="cd01949">
    <property type="entry name" value="GGDEF"/>
    <property type="match status" value="1"/>
</dbReference>
<dbReference type="EC" id="2.7.7.65" evidence="3"/>
<comment type="pathway">
    <text evidence="2">Purine metabolism; 3',5'-cyclic di-GMP biosynthesis.</text>
</comment>
<dbReference type="InterPro" id="IPR050469">
    <property type="entry name" value="Diguanylate_Cyclase"/>
</dbReference>
<dbReference type="SMART" id="SM00267">
    <property type="entry name" value="GGDEF"/>
    <property type="match status" value="1"/>
</dbReference>
<dbReference type="PANTHER" id="PTHR45138">
    <property type="entry name" value="REGULATORY COMPONENTS OF SENSORY TRANSDUCTION SYSTEM"/>
    <property type="match status" value="1"/>
</dbReference>
<evidence type="ECO:0000313" key="7">
    <source>
        <dbReference type="EMBL" id="VFS18374.1"/>
    </source>
</evidence>
<evidence type="ECO:0000256" key="1">
    <source>
        <dbReference type="ARBA" id="ARBA00001946"/>
    </source>
</evidence>
<dbReference type="GO" id="GO:0052621">
    <property type="term" value="F:diguanylate cyclase activity"/>
    <property type="evidence" value="ECO:0007669"/>
    <property type="project" value="UniProtKB-EC"/>
</dbReference>
<proteinExistence type="predicted"/>
<dbReference type="GO" id="GO:0005525">
    <property type="term" value="F:GTP binding"/>
    <property type="evidence" value="ECO:0007669"/>
    <property type="project" value="UniProtKB-KW"/>
</dbReference>
<sequence length="176" mass="20052">MTALILLNMVRMHFRLYQNVSRENISDAMTGLYNRKILTPELEQRLQKLVQSGSSVMFIAIDMDKLKQINDTLGHQEGDLAITLLAQAIKQSIRKSDYAIRLGGDEFCIILVDSTPQIAAQLPERIEKRLQHIAPQKEIGFSSGIYAMKENDTLHDAYKASDERLYVNKQNKNSRS</sequence>